<dbReference type="PANTHER" id="PTHR42770:SF7">
    <property type="entry name" value="MEMBRANE PROTEIN"/>
    <property type="match status" value="1"/>
</dbReference>
<keyword evidence="4 6" id="KW-1133">Transmembrane helix</keyword>
<gene>
    <name evidence="7" type="ORF">ACFONA_11160</name>
</gene>
<protein>
    <submittedName>
        <fullName evidence="7">APC family permease</fullName>
    </submittedName>
</protein>
<dbReference type="Pfam" id="PF13520">
    <property type="entry name" value="AA_permease_2"/>
    <property type="match status" value="1"/>
</dbReference>
<feature type="transmembrane region" description="Helical" evidence="6">
    <location>
        <begin position="52"/>
        <end position="71"/>
    </location>
</feature>
<comment type="caution">
    <text evidence="7">The sequence shown here is derived from an EMBL/GenBank/DDBJ whole genome shotgun (WGS) entry which is preliminary data.</text>
</comment>
<dbReference type="PANTHER" id="PTHR42770">
    <property type="entry name" value="AMINO ACID TRANSPORTER-RELATED"/>
    <property type="match status" value="1"/>
</dbReference>
<accession>A0ABV7SW55</accession>
<feature type="transmembrane region" description="Helical" evidence="6">
    <location>
        <begin position="241"/>
        <end position="263"/>
    </location>
</feature>
<sequence>MLSNQLTPAPPTRLVRSLGVLGVLFLTLSVTTPASSVFVIVPGMLQEAGTGAIWALAIAAVVCVATAYIYAELSSAWPVAGGEYVMVARTLGPLAGFVMLGVNVFNNLLFLPVAGLGISEVLAIVVPGLPVIPVAVAVVAGSALIGLLNIRVNALVTGAFLVLEVIALVAVVALGGLDMVRPLGDLLAAPVMVSDGALGPVSAVSIGVATSIAIFALNGYGAAVYFGEEMHQAPQKITRTIMLALGLTLLLEVIPILALLVGAPDLKAALASANPFGELVQVRGGDTVAQWIAVGVALAIVNAIIAWVLACARFFYGTARDRAWGRPLDTWMTAIHPRFGSPWLGTLIIGAVGIATCFIPLQVLLVLSGSGLVVIYAGIAVATIAGRRSGATAHAAYRMPLYPLAPIVTLIALGFVVYYSWQDLGEGRPGLIATAAQVAGSAAYYWFVVKRRGAWHVHIPDNEEPPA</sequence>
<comment type="subcellular location">
    <subcellularLocation>
        <location evidence="1">Cell membrane</location>
        <topology evidence="1">Multi-pass membrane protein</topology>
    </subcellularLocation>
</comment>
<evidence type="ECO:0000313" key="7">
    <source>
        <dbReference type="EMBL" id="MFC3580723.1"/>
    </source>
</evidence>
<dbReference type="InterPro" id="IPR002293">
    <property type="entry name" value="AA/rel_permease1"/>
</dbReference>
<dbReference type="Proteomes" id="UP001595713">
    <property type="component" value="Unassembled WGS sequence"/>
</dbReference>
<evidence type="ECO:0000256" key="2">
    <source>
        <dbReference type="ARBA" id="ARBA00022475"/>
    </source>
</evidence>
<proteinExistence type="predicted"/>
<feature type="transmembrane region" description="Helical" evidence="6">
    <location>
        <begin position="431"/>
        <end position="449"/>
    </location>
</feature>
<name>A0ABV7SW55_9SPHN</name>
<dbReference type="InterPro" id="IPR050367">
    <property type="entry name" value="APC_superfamily"/>
</dbReference>
<evidence type="ECO:0000256" key="5">
    <source>
        <dbReference type="ARBA" id="ARBA00023136"/>
    </source>
</evidence>
<feature type="transmembrane region" description="Helical" evidence="6">
    <location>
        <begin position="367"/>
        <end position="387"/>
    </location>
</feature>
<evidence type="ECO:0000256" key="4">
    <source>
        <dbReference type="ARBA" id="ARBA00022989"/>
    </source>
</evidence>
<evidence type="ECO:0000256" key="3">
    <source>
        <dbReference type="ARBA" id="ARBA00022692"/>
    </source>
</evidence>
<evidence type="ECO:0000256" key="1">
    <source>
        <dbReference type="ARBA" id="ARBA00004651"/>
    </source>
</evidence>
<organism evidence="7 8">
    <name type="scientific">Sphingomonas hylomeconis</name>
    <dbReference type="NCBI Taxonomy" id="1395958"/>
    <lineage>
        <taxon>Bacteria</taxon>
        <taxon>Pseudomonadati</taxon>
        <taxon>Pseudomonadota</taxon>
        <taxon>Alphaproteobacteria</taxon>
        <taxon>Sphingomonadales</taxon>
        <taxon>Sphingomonadaceae</taxon>
        <taxon>Sphingomonas</taxon>
    </lineage>
</organism>
<keyword evidence="8" id="KW-1185">Reference proteome</keyword>
<evidence type="ECO:0000313" key="8">
    <source>
        <dbReference type="Proteomes" id="UP001595713"/>
    </source>
</evidence>
<dbReference type="PIRSF" id="PIRSF006060">
    <property type="entry name" value="AA_transporter"/>
    <property type="match status" value="1"/>
</dbReference>
<dbReference type="Gene3D" id="1.20.1740.10">
    <property type="entry name" value="Amino acid/polyamine transporter I"/>
    <property type="match status" value="1"/>
</dbReference>
<feature type="transmembrane region" description="Helical" evidence="6">
    <location>
        <begin position="91"/>
        <end position="115"/>
    </location>
</feature>
<keyword evidence="5 6" id="KW-0472">Membrane</keyword>
<feature type="transmembrane region" description="Helical" evidence="6">
    <location>
        <begin position="399"/>
        <end position="419"/>
    </location>
</feature>
<reference evidence="8" key="1">
    <citation type="journal article" date="2019" name="Int. J. Syst. Evol. Microbiol.">
        <title>The Global Catalogue of Microorganisms (GCM) 10K type strain sequencing project: providing services to taxonomists for standard genome sequencing and annotation.</title>
        <authorList>
            <consortium name="The Broad Institute Genomics Platform"/>
            <consortium name="The Broad Institute Genome Sequencing Center for Infectious Disease"/>
            <person name="Wu L."/>
            <person name="Ma J."/>
        </authorList>
    </citation>
    <scope>NUCLEOTIDE SEQUENCE [LARGE SCALE GENOMIC DNA]</scope>
    <source>
        <strain evidence="8">KCTC 42739</strain>
    </source>
</reference>
<feature type="transmembrane region" description="Helical" evidence="6">
    <location>
        <begin position="155"/>
        <end position="177"/>
    </location>
</feature>
<feature type="transmembrane region" description="Helical" evidence="6">
    <location>
        <begin position="342"/>
        <end position="361"/>
    </location>
</feature>
<dbReference type="EMBL" id="JBHRXP010000007">
    <property type="protein sequence ID" value="MFC3580723.1"/>
    <property type="molecule type" value="Genomic_DNA"/>
</dbReference>
<feature type="transmembrane region" description="Helical" evidence="6">
    <location>
        <begin position="291"/>
        <end position="316"/>
    </location>
</feature>
<feature type="transmembrane region" description="Helical" evidence="6">
    <location>
        <begin position="121"/>
        <end position="148"/>
    </location>
</feature>
<keyword evidence="3 6" id="KW-0812">Transmembrane</keyword>
<evidence type="ECO:0000256" key="6">
    <source>
        <dbReference type="SAM" id="Phobius"/>
    </source>
</evidence>
<keyword evidence="2" id="KW-1003">Cell membrane</keyword>
<feature type="transmembrane region" description="Helical" evidence="6">
    <location>
        <begin position="197"/>
        <end position="220"/>
    </location>
</feature>